<keyword evidence="3" id="KW-1185">Reference proteome</keyword>
<feature type="compositionally biased region" description="Acidic residues" evidence="1">
    <location>
        <begin position="8"/>
        <end position="17"/>
    </location>
</feature>
<evidence type="ECO:0000313" key="3">
    <source>
        <dbReference type="Proteomes" id="UP000723463"/>
    </source>
</evidence>
<proteinExistence type="predicted"/>
<reference evidence="2" key="1">
    <citation type="journal article" date="2020" name="Fungal Divers.">
        <title>Resolving the Mortierellaceae phylogeny through synthesis of multi-gene phylogenetics and phylogenomics.</title>
        <authorList>
            <person name="Vandepol N."/>
            <person name="Liber J."/>
            <person name="Desiro A."/>
            <person name="Na H."/>
            <person name="Kennedy M."/>
            <person name="Barry K."/>
            <person name="Grigoriev I.V."/>
            <person name="Miller A.N."/>
            <person name="O'Donnell K."/>
            <person name="Stajich J.E."/>
            <person name="Bonito G."/>
        </authorList>
    </citation>
    <scope>NUCLEOTIDE SEQUENCE</scope>
    <source>
        <strain evidence="2">NRRL 2591</strain>
    </source>
</reference>
<feature type="region of interest" description="Disordered" evidence="1">
    <location>
        <begin position="1"/>
        <end position="20"/>
    </location>
</feature>
<sequence>MINTLKDPEDDDSDGNDLESSPEVQIVVPTGANASPFHDLIVYVFQKNKSASLPSFAPQGLSTNHEELYNAALRKLKESGPVEAKRDVLGILASIINTLSPDAQRFRLSKITMEFPLSSLGPESQINTTVKDVLATLLKALYSSLDRDQCS</sequence>
<dbReference type="AlphaFoldDB" id="A0A9P6F8K2"/>
<name>A0A9P6F8K2_9FUNG</name>
<evidence type="ECO:0000313" key="2">
    <source>
        <dbReference type="EMBL" id="KAF9544505.1"/>
    </source>
</evidence>
<organism evidence="2 3">
    <name type="scientific">Mortierella hygrophila</name>
    <dbReference type="NCBI Taxonomy" id="979708"/>
    <lineage>
        <taxon>Eukaryota</taxon>
        <taxon>Fungi</taxon>
        <taxon>Fungi incertae sedis</taxon>
        <taxon>Mucoromycota</taxon>
        <taxon>Mortierellomycotina</taxon>
        <taxon>Mortierellomycetes</taxon>
        <taxon>Mortierellales</taxon>
        <taxon>Mortierellaceae</taxon>
        <taxon>Mortierella</taxon>
    </lineage>
</organism>
<gene>
    <name evidence="2" type="ORF">EC957_011901</name>
</gene>
<protein>
    <submittedName>
        <fullName evidence="2">Uncharacterized protein</fullName>
    </submittedName>
</protein>
<dbReference type="Proteomes" id="UP000723463">
    <property type="component" value="Unassembled WGS sequence"/>
</dbReference>
<comment type="caution">
    <text evidence="2">The sequence shown here is derived from an EMBL/GenBank/DDBJ whole genome shotgun (WGS) entry which is preliminary data.</text>
</comment>
<accession>A0A9P6F8K2</accession>
<evidence type="ECO:0000256" key="1">
    <source>
        <dbReference type="SAM" id="MobiDB-lite"/>
    </source>
</evidence>
<dbReference type="EMBL" id="JAAAXW010000089">
    <property type="protein sequence ID" value="KAF9544505.1"/>
    <property type="molecule type" value="Genomic_DNA"/>
</dbReference>